<feature type="DNA-binding region" description="H-T-H motif" evidence="4">
    <location>
        <begin position="29"/>
        <end position="48"/>
    </location>
</feature>
<proteinExistence type="predicted"/>
<dbReference type="SUPFAM" id="SSF48498">
    <property type="entry name" value="Tetracyclin repressor-like, C-terminal domain"/>
    <property type="match status" value="1"/>
</dbReference>
<evidence type="ECO:0000256" key="4">
    <source>
        <dbReference type="PROSITE-ProRule" id="PRU00335"/>
    </source>
</evidence>
<keyword evidence="1" id="KW-0805">Transcription regulation</keyword>
<dbReference type="Pfam" id="PF00440">
    <property type="entry name" value="TetR_N"/>
    <property type="match status" value="1"/>
</dbReference>
<dbReference type="GO" id="GO:0003700">
    <property type="term" value="F:DNA-binding transcription factor activity"/>
    <property type="evidence" value="ECO:0007669"/>
    <property type="project" value="TreeGrafter"/>
</dbReference>
<evidence type="ECO:0000256" key="2">
    <source>
        <dbReference type="ARBA" id="ARBA00023125"/>
    </source>
</evidence>
<name>A0A4R1AMM7_9BACI</name>
<accession>A0A4R1AMM7</accession>
<dbReference type="InterPro" id="IPR009057">
    <property type="entry name" value="Homeodomain-like_sf"/>
</dbReference>
<keyword evidence="7" id="KW-1185">Reference proteome</keyword>
<dbReference type="InterPro" id="IPR001647">
    <property type="entry name" value="HTH_TetR"/>
</dbReference>
<dbReference type="SUPFAM" id="SSF46689">
    <property type="entry name" value="Homeodomain-like"/>
    <property type="match status" value="1"/>
</dbReference>
<dbReference type="PROSITE" id="PS50977">
    <property type="entry name" value="HTH_TETR_2"/>
    <property type="match status" value="1"/>
</dbReference>
<evidence type="ECO:0000256" key="3">
    <source>
        <dbReference type="ARBA" id="ARBA00023163"/>
    </source>
</evidence>
<dbReference type="PRINTS" id="PR00455">
    <property type="entry name" value="HTHTETR"/>
</dbReference>
<evidence type="ECO:0000256" key="1">
    <source>
        <dbReference type="ARBA" id="ARBA00023015"/>
    </source>
</evidence>
<comment type="caution">
    <text evidence="6">The sequence shown here is derived from an EMBL/GenBank/DDBJ whole genome shotgun (WGS) entry which is preliminary data.</text>
</comment>
<keyword evidence="2 4" id="KW-0238">DNA-binding</keyword>
<feature type="domain" description="HTH tetR-type" evidence="5">
    <location>
        <begin position="6"/>
        <end position="66"/>
    </location>
</feature>
<dbReference type="InterPro" id="IPR023772">
    <property type="entry name" value="DNA-bd_HTH_TetR-type_CS"/>
</dbReference>
<dbReference type="STRING" id="1742358.GCA_001439605_00977"/>
<evidence type="ECO:0000313" key="7">
    <source>
        <dbReference type="Proteomes" id="UP000293846"/>
    </source>
</evidence>
<dbReference type="OrthoDB" id="9780939at2"/>
<dbReference type="Proteomes" id="UP000293846">
    <property type="component" value="Unassembled WGS sequence"/>
</dbReference>
<evidence type="ECO:0000313" key="6">
    <source>
        <dbReference type="EMBL" id="TCJ01006.1"/>
    </source>
</evidence>
<dbReference type="AlphaFoldDB" id="A0A4R1AMM7"/>
<evidence type="ECO:0000259" key="5">
    <source>
        <dbReference type="PROSITE" id="PS50977"/>
    </source>
</evidence>
<reference evidence="6 7" key="1">
    <citation type="submission" date="2019-03" db="EMBL/GenBank/DDBJ databases">
        <authorList>
            <person name="Jensen L."/>
            <person name="Storgaard J."/>
            <person name="Sulaj E."/>
            <person name="Schramm A."/>
            <person name="Marshall I.P.G."/>
        </authorList>
    </citation>
    <scope>NUCLEOTIDE SEQUENCE [LARGE SCALE GENOMIC DNA]</scope>
    <source>
        <strain evidence="6 7">2017H2G3</strain>
    </source>
</reference>
<dbReference type="PANTHER" id="PTHR30055">
    <property type="entry name" value="HTH-TYPE TRANSCRIPTIONAL REGULATOR RUTR"/>
    <property type="match status" value="1"/>
</dbReference>
<dbReference type="PROSITE" id="PS01081">
    <property type="entry name" value="HTH_TETR_1"/>
    <property type="match status" value="1"/>
</dbReference>
<organism evidence="6 7">
    <name type="scientific">Cytobacillus praedii</name>
    <dbReference type="NCBI Taxonomy" id="1742358"/>
    <lineage>
        <taxon>Bacteria</taxon>
        <taxon>Bacillati</taxon>
        <taxon>Bacillota</taxon>
        <taxon>Bacilli</taxon>
        <taxon>Bacillales</taxon>
        <taxon>Bacillaceae</taxon>
        <taxon>Cytobacillus</taxon>
    </lineage>
</organism>
<dbReference type="PANTHER" id="PTHR30055:SF234">
    <property type="entry name" value="HTH-TYPE TRANSCRIPTIONAL REGULATOR BETI"/>
    <property type="match status" value="1"/>
</dbReference>
<dbReference type="EMBL" id="SJTH01000092">
    <property type="protein sequence ID" value="TCJ01006.1"/>
    <property type="molecule type" value="Genomic_DNA"/>
</dbReference>
<dbReference type="Gene3D" id="1.10.357.10">
    <property type="entry name" value="Tetracycline Repressor, domain 2"/>
    <property type="match status" value="1"/>
</dbReference>
<dbReference type="RefSeq" id="WP_057768438.1">
    <property type="nucleotide sequence ID" value="NZ_LMBX01000051.1"/>
</dbReference>
<protein>
    <submittedName>
        <fullName evidence="6">TetR/AcrR family transcriptional regulator</fullName>
    </submittedName>
</protein>
<gene>
    <name evidence="6" type="ORF">E0Y62_26165</name>
</gene>
<dbReference type="GO" id="GO:0000976">
    <property type="term" value="F:transcription cis-regulatory region binding"/>
    <property type="evidence" value="ECO:0007669"/>
    <property type="project" value="TreeGrafter"/>
</dbReference>
<sequence>MAKPNVINKRELIHYAKQCLVESGIEKFTLRAVAEKAGVTQGTVYYHFRTKEQILVDIVQDICESSWEEISQVNEGIIKQSLQSAKSRCREDSFFHKLFFTLMVAGFNNPKIKDHLGDILINENMALSENLKKVWSKSPVDGVSSDTWGILFNAIVDGLAIQALLNRNFLVDKVYKELEYLFKGLTIMLAEEDNK</sequence>
<dbReference type="InterPro" id="IPR050109">
    <property type="entry name" value="HTH-type_TetR-like_transc_reg"/>
</dbReference>
<dbReference type="InterPro" id="IPR036271">
    <property type="entry name" value="Tet_transcr_reg_TetR-rel_C_sf"/>
</dbReference>
<keyword evidence="3" id="KW-0804">Transcription</keyword>